<organism evidence="2 3">
    <name type="scientific">Oryza sativa subsp. japonica</name>
    <name type="common">Rice</name>
    <dbReference type="NCBI Taxonomy" id="39947"/>
    <lineage>
        <taxon>Eukaryota</taxon>
        <taxon>Viridiplantae</taxon>
        <taxon>Streptophyta</taxon>
        <taxon>Embryophyta</taxon>
        <taxon>Tracheophyta</taxon>
        <taxon>Spermatophyta</taxon>
        <taxon>Magnoliopsida</taxon>
        <taxon>Liliopsida</taxon>
        <taxon>Poales</taxon>
        <taxon>Poaceae</taxon>
        <taxon>BOP clade</taxon>
        <taxon>Oryzoideae</taxon>
        <taxon>Oryzeae</taxon>
        <taxon>Oryzinae</taxon>
        <taxon>Oryza</taxon>
        <taxon>Oryza sativa</taxon>
    </lineage>
</organism>
<evidence type="ECO:0000313" key="3">
    <source>
        <dbReference type="Proteomes" id="UP000000763"/>
    </source>
</evidence>
<evidence type="ECO:0000256" key="1">
    <source>
        <dbReference type="SAM" id="MobiDB-lite"/>
    </source>
</evidence>
<sequence length="68" mass="7285">MARADSPSSRSYRRGECGGGGGAACKTAKKQESDSDVLFLNSEGAYKGNQADYCCQFKKQEHCNASVE</sequence>
<dbReference type="EMBL" id="AP002854">
    <property type="protein sequence ID" value="BAD72280.1"/>
    <property type="molecule type" value="Genomic_DNA"/>
</dbReference>
<gene>
    <name evidence="2" type="primary">OSJNBa0014B15.17</name>
</gene>
<proteinExistence type="predicted"/>
<accession>Q5SNC6</accession>
<name>Q5SNC6_ORYSJ</name>
<protein>
    <submittedName>
        <fullName evidence="2">Uncharacterized protein</fullName>
    </submittedName>
</protein>
<dbReference type="AlphaFoldDB" id="Q5SNC6"/>
<evidence type="ECO:0000313" key="2">
    <source>
        <dbReference type="EMBL" id="BAD72280.1"/>
    </source>
</evidence>
<dbReference type="Proteomes" id="UP000000763">
    <property type="component" value="Chromosome 6"/>
</dbReference>
<reference evidence="3" key="2">
    <citation type="journal article" date="2008" name="Nucleic Acids Res.">
        <title>The rice annotation project database (RAP-DB): 2008 update.</title>
        <authorList>
            <consortium name="The rice annotation project (RAP)"/>
        </authorList>
    </citation>
    <scope>GENOME REANNOTATION</scope>
    <source>
        <strain evidence="3">cv. Nipponbare</strain>
    </source>
</reference>
<feature type="region of interest" description="Disordered" evidence="1">
    <location>
        <begin position="1"/>
        <end position="22"/>
    </location>
</feature>
<reference evidence="3" key="1">
    <citation type="journal article" date="2005" name="Nature">
        <title>The map-based sequence of the rice genome.</title>
        <authorList>
            <consortium name="International rice genome sequencing project (IRGSP)"/>
            <person name="Matsumoto T."/>
            <person name="Wu J."/>
            <person name="Kanamori H."/>
            <person name="Katayose Y."/>
            <person name="Fujisawa M."/>
            <person name="Namiki N."/>
            <person name="Mizuno H."/>
            <person name="Yamamoto K."/>
            <person name="Antonio B.A."/>
            <person name="Baba T."/>
            <person name="Sakata K."/>
            <person name="Nagamura Y."/>
            <person name="Aoki H."/>
            <person name="Arikawa K."/>
            <person name="Arita K."/>
            <person name="Bito T."/>
            <person name="Chiden Y."/>
            <person name="Fujitsuka N."/>
            <person name="Fukunaka R."/>
            <person name="Hamada M."/>
            <person name="Harada C."/>
            <person name="Hayashi A."/>
            <person name="Hijishita S."/>
            <person name="Honda M."/>
            <person name="Hosokawa S."/>
            <person name="Ichikawa Y."/>
            <person name="Idonuma A."/>
            <person name="Iijima M."/>
            <person name="Ikeda M."/>
            <person name="Ikeno M."/>
            <person name="Ito K."/>
            <person name="Ito S."/>
            <person name="Ito T."/>
            <person name="Ito Y."/>
            <person name="Ito Y."/>
            <person name="Iwabuchi A."/>
            <person name="Kamiya K."/>
            <person name="Karasawa W."/>
            <person name="Kurita K."/>
            <person name="Katagiri S."/>
            <person name="Kikuta A."/>
            <person name="Kobayashi H."/>
            <person name="Kobayashi N."/>
            <person name="Machita K."/>
            <person name="Maehara T."/>
            <person name="Masukawa M."/>
            <person name="Mizubayashi T."/>
            <person name="Mukai Y."/>
            <person name="Nagasaki H."/>
            <person name="Nagata Y."/>
            <person name="Naito S."/>
            <person name="Nakashima M."/>
            <person name="Nakama Y."/>
            <person name="Nakamichi Y."/>
            <person name="Nakamura M."/>
            <person name="Meguro A."/>
            <person name="Negishi M."/>
            <person name="Ohta I."/>
            <person name="Ohta T."/>
            <person name="Okamoto M."/>
            <person name="Ono N."/>
            <person name="Saji S."/>
            <person name="Sakaguchi M."/>
            <person name="Sakai K."/>
            <person name="Shibata M."/>
            <person name="Shimokawa T."/>
            <person name="Song J."/>
            <person name="Takazaki Y."/>
            <person name="Terasawa K."/>
            <person name="Tsugane M."/>
            <person name="Tsuji K."/>
            <person name="Ueda S."/>
            <person name="Waki K."/>
            <person name="Yamagata H."/>
            <person name="Yamamoto M."/>
            <person name="Yamamoto S."/>
            <person name="Yamane H."/>
            <person name="Yoshiki S."/>
            <person name="Yoshihara R."/>
            <person name="Yukawa K."/>
            <person name="Zhong H."/>
            <person name="Yano M."/>
            <person name="Yuan Q."/>
            <person name="Ouyang S."/>
            <person name="Liu J."/>
            <person name="Jones K.M."/>
            <person name="Gansberger K."/>
            <person name="Moffat K."/>
            <person name="Hill J."/>
            <person name="Bera J."/>
            <person name="Fadrosh D."/>
            <person name="Jin S."/>
            <person name="Johri S."/>
            <person name="Kim M."/>
            <person name="Overton L."/>
            <person name="Reardon M."/>
            <person name="Tsitrin T."/>
            <person name="Vuong H."/>
            <person name="Weaver B."/>
            <person name="Ciecko A."/>
            <person name="Tallon L."/>
            <person name="Jackson J."/>
            <person name="Pai G."/>
            <person name="Aken S.V."/>
            <person name="Utterback T."/>
            <person name="Reidmuller S."/>
            <person name="Feldblyum T."/>
            <person name="Hsiao J."/>
            <person name="Zismann V."/>
            <person name="Iobst S."/>
            <person name="de Vazeille A.R."/>
            <person name="Buell C.R."/>
            <person name="Ying K."/>
            <person name="Li Y."/>
            <person name="Lu T."/>
            <person name="Huang Y."/>
            <person name="Zhao Q."/>
            <person name="Feng Q."/>
            <person name="Zhang L."/>
            <person name="Zhu J."/>
            <person name="Weng Q."/>
            <person name="Mu J."/>
            <person name="Lu Y."/>
            <person name="Fan D."/>
            <person name="Liu Y."/>
            <person name="Guan J."/>
            <person name="Zhang Y."/>
            <person name="Yu S."/>
            <person name="Liu X."/>
            <person name="Zhang Y."/>
            <person name="Hong G."/>
            <person name="Han B."/>
            <person name="Choisne N."/>
            <person name="Demange N."/>
            <person name="Orjeda G."/>
            <person name="Samain S."/>
            <person name="Cattolico L."/>
            <person name="Pelletier E."/>
            <person name="Couloux A."/>
            <person name="Segurens B."/>
            <person name="Wincker P."/>
            <person name="D'Hont A."/>
            <person name="Scarpelli C."/>
            <person name="Weissenbach J."/>
            <person name="Salanoubat M."/>
            <person name="Quetier F."/>
            <person name="Yu Y."/>
            <person name="Kim H.R."/>
            <person name="Rambo T."/>
            <person name="Currie J."/>
            <person name="Collura K."/>
            <person name="Luo M."/>
            <person name="Yang T."/>
            <person name="Ammiraju J.S.S."/>
            <person name="Engler F."/>
            <person name="Soderlund C."/>
            <person name="Wing R.A."/>
            <person name="Palmer L.E."/>
            <person name="de la Bastide M."/>
            <person name="Spiegel L."/>
            <person name="Nascimento L."/>
            <person name="Zutavern T."/>
            <person name="O'Shaughnessy A."/>
            <person name="Dike S."/>
            <person name="Dedhia N."/>
            <person name="Preston R."/>
            <person name="Balija V."/>
            <person name="McCombie W.R."/>
            <person name="Chow T."/>
            <person name="Chen H."/>
            <person name="Chung M."/>
            <person name="Chen C."/>
            <person name="Shaw J."/>
            <person name="Wu H."/>
            <person name="Hsiao K."/>
            <person name="Chao Y."/>
            <person name="Chu M."/>
            <person name="Cheng C."/>
            <person name="Hour A."/>
            <person name="Lee P."/>
            <person name="Lin S."/>
            <person name="Lin Y."/>
            <person name="Liou J."/>
            <person name="Liu S."/>
            <person name="Hsing Y."/>
            <person name="Raghuvanshi S."/>
            <person name="Mohanty A."/>
            <person name="Bharti A.K."/>
            <person name="Gaur A."/>
            <person name="Gupta V."/>
            <person name="Kumar D."/>
            <person name="Ravi V."/>
            <person name="Vij S."/>
            <person name="Kapur A."/>
            <person name="Khurana P."/>
            <person name="Khurana P."/>
            <person name="Khurana J.P."/>
            <person name="Tyagi A.K."/>
            <person name="Gaikwad K."/>
            <person name="Singh A."/>
            <person name="Dalal V."/>
            <person name="Srivastava S."/>
            <person name="Dixit A."/>
            <person name="Pal A.K."/>
            <person name="Ghazi I.A."/>
            <person name="Yadav M."/>
            <person name="Pandit A."/>
            <person name="Bhargava A."/>
            <person name="Sureshbabu K."/>
            <person name="Batra K."/>
            <person name="Sharma T.R."/>
            <person name="Mohapatra T."/>
            <person name="Singh N.K."/>
            <person name="Messing J."/>
            <person name="Nelson A.B."/>
            <person name="Fuks G."/>
            <person name="Kavchok S."/>
            <person name="Keizer G."/>
            <person name="Linton E."/>
            <person name="Llaca V."/>
            <person name="Song R."/>
            <person name="Tanyolac B."/>
            <person name="Young S."/>
            <person name="Ho-Il K."/>
            <person name="Hahn J.H."/>
            <person name="Sangsakoo G."/>
            <person name="Vanavichit A."/>
            <person name="de Mattos Luiz.A.T."/>
            <person name="Zimmer P.D."/>
            <person name="Malone G."/>
            <person name="Dellagostin O."/>
            <person name="de Oliveira A.C."/>
            <person name="Bevan M."/>
            <person name="Bancroft I."/>
            <person name="Minx P."/>
            <person name="Cordum H."/>
            <person name="Wilson R."/>
            <person name="Cheng Z."/>
            <person name="Jin W."/>
            <person name="Jiang J."/>
            <person name="Leong S.A."/>
            <person name="Iwama H."/>
            <person name="Gojobori T."/>
            <person name="Itoh T."/>
            <person name="Niimura Y."/>
            <person name="Fujii Y."/>
            <person name="Habara T."/>
            <person name="Sakai H."/>
            <person name="Sato Y."/>
            <person name="Wilson G."/>
            <person name="Kumar K."/>
            <person name="McCouch S."/>
            <person name="Juretic N."/>
            <person name="Hoen D."/>
            <person name="Wright S."/>
            <person name="Bruskiewich R."/>
            <person name="Bureau T."/>
            <person name="Miyao A."/>
            <person name="Hirochika H."/>
            <person name="Nishikawa T."/>
            <person name="Kadowaki K."/>
            <person name="Sugiura M."/>
            <person name="Burr B."/>
            <person name="Sasaki T."/>
        </authorList>
    </citation>
    <scope>NUCLEOTIDE SEQUENCE [LARGE SCALE GENOMIC DNA]</scope>
    <source>
        <strain evidence="3">cv. Nipponbare</strain>
    </source>
</reference>